<dbReference type="Pfam" id="PF01584">
    <property type="entry name" value="CheW"/>
    <property type="match status" value="1"/>
</dbReference>
<reference evidence="2 3" key="1">
    <citation type="submission" date="2017-04" db="EMBL/GenBank/DDBJ databases">
        <authorList>
            <person name="Afonso C.L."/>
            <person name="Miller P.J."/>
            <person name="Scott M.A."/>
            <person name="Spackman E."/>
            <person name="Goraichik I."/>
            <person name="Dimitrov K.M."/>
            <person name="Suarez D.L."/>
            <person name="Swayne D.E."/>
        </authorList>
    </citation>
    <scope>NUCLEOTIDE SEQUENCE [LARGE SCALE GENOMIC DNA]</scope>
    <source>
        <strain evidence="2 3">DSM 13146</strain>
    </source>
</reference>
<dbReference type="Gene3D" id="2.40.50.180">
    <property type="entry name" value="CheA-289, Domain 4"/>
    <property type="match status" value="1"/>
</dbReference>
<dbReference type="Proteomes" id="UP000192783">
    <property type="component" value="Unassembled WGS sequence"/>
</dbReference>
<dbReference type="InterPro" id="IPR036061">
    <property type="entry name" value="CheW-like_dom_sf"/>
</dbReference>
<protein>
    <submittedName>
        <fullName evidence="2">Purine-binding chemotaxis protein CheW</fullName>
    </submittedName>
</protein>
<dbReference type="RefSeq" id="WP_084056792.1">
    <property type="nucleotide sequence ID" value="NZ_FWXF01000004.1"/>
</dbReference>
<feature type="domain" description="CheW-like" evidence="1">
    <location>
        <begin position="27"/>
        <end position="164"/>
    </location>
</feature>
<evidence type="ECO:0000259" key="1">
    <source>
        <dbReference type="PROSITE" id="PS50851"/>
    </source>
</evidence>
<evidence type="ECO:0000313" key="2">
    <source>
        <dbReference type="EMBL" id="SMC20808.1"/>
    </source>
</evidence>
<dbReference type="PROSITE" id="PS50851">
    <property type="entry name" value="CHEW"/>
    <property type="match status" value="1"/>
</dbReference>
<dbReference type="Gene3D" id="2.30.30.40">
    <property type="entry name" value="SH3 Domains"/>
    <property type="match status" value="1"/>
</dbReference>
<dbReference type="SMART" id="SM00260">
    <property type="entry name" value="CheW"/>
    <property type="match status" value="1"/>
</dbReference>
<sequence>MEHAKLAILRERAKALAGTKKGAAKEGDDFLVFSVAGERFGLRAGFVREVVRVEGMTRLPGVPSHVLGVVNVRGEIIPVADLMGLLGTGATPPESVDRVLILAGGDVVLGLAVDEVEGMHRIDGRKLQPAPSSLGESTPPAVVGLTPDRILVVDARELLSGSSPAAS</sequence>
<dbReference type="InterPro" id="IPR002545">
    <property type="entry name" value="CheW-lke_dom"/>
</dbReference>
<dbReference type="STRING" id="1121390.SAMN02746041_01017"/>
<dbReference type="PANTHER" id="PTHR22617">
    <property type="entry name" value="CHEMOTAXIS SENSOR HISTIDINE KINASE-RELATED"/>
    <property type="match status" value="1"/>
</dbReference>
<dbReference type="InterPro" id="IPR039315">
    <property type="entry name" value="CheW"/>
</dbReference>
<accession>A0A1W1XAT3</accession>
<dbReference type="PANTHER" id="PTHR22617:SF23">
    <property type="entry name" value="CHEMOTAXIS PROTEIN CHEW"/>
    <property type="match status" value="1"/>
</dbReference>
<gene>
    <name evidence="2" type="ORF">SAMN02746041_01017</name>
</gene>
<evidence type="ECO:0000313" key="3">
    <source>
        <dbReference type="Proteomes" id="UP000192783"/>
    </source>
</evidence>
<dbReference type="GO" id="GO:0007165">
    <property type="term" value="P:signal transduction"/>
    <property type="evidence" value="ECO:0007669"/>
    <property type="project" value="InterPro"/>
</dbReference>
<dbReference type="OrthoDB" id="9790406at2"/>
<dbReference type="GO" id="GO:0005829">
    <property type="term" value="C:cytosol"/>
    <property type="evidence" value="ECO:0007669"/>
    <property type="project" value="TreeGrafter"/>
</dbReference>
<organism evidence="2 3">
    <name type="scientific">Desulfacinum hydrothermale DSM 13146</name>
    <dbReference type="NCBI Taxonomy" id="1121390"/>
    <lineage>
        <taxon>Bacteria</taxon>
        <taxon>Pseudomonadati</taxon>
        <taxon>Thermodesulfobacteriota</taxon>
        <taxon>Syntrophobacteria</taxon>
        <taxon>Syntrophobacterales</taxon>
        <taxon>Syntrophobacteraceae</taxon>
        <taxon>Desulfacinum</taxon>
    </lineage>
</organism>
<proteinExistence type="predicted"/>
<name>A0A1W1XAT3_9BACT</name>
<dbReference type="GO" id="GO:0006935">
    <property type="term" value="P:chemotaxis"/>
    <property type="evidence" value="ECO:0007669"/>
    <property type="project" value="InterPro"/>
</dbReference>
<dbReference type="EMBL" id="FWXF01000004">
    <property type="protein sequence ID" value="SMC20808.1"/>
    <property type="molecule type" value="Genomic_DNA"/>
</dbReference>
<dbReference type="AlphaFoldDB" id="A0A1W1XAT3"/>
<dbReference type="SUPFAM" id="SSF50341">
    <property type="entry name" value="CheW-like"/>
    <property type="match status" value="1"/>
</dbReference>
<keyword evidence="3" id="KW-1185">Reference proteome</keyword>